<evidence type="ECO:0008006" key="3">
    <source>
        <dbReference type="Google" id="ProtNLM"/>
    </source>
</evidence>
<protein>
    <recommendedName>
        <fullName evidence="3">ParB/Sulfiredoxin domain-containing protein</fullName>
    </recommendedName>
</protein>
<gene>
    <name evidence="1" type="ORF">CRECT_0685</name>
</gene>
<dbReference type="Gene3D" id="3.90.1530.10">
    <property type="entry name" value="Conserved hypothetical protein from pyrococcus furiosus pfu- 392566-001, ParB domain"/>
    <property type="match status" value="1"/>
</dbReference>
<evidence type="ECO:0000313" key="1">
    <source>
        <dbReference type="EMBL" id="QCD46371.1"/>
    </source>
</evidence>
<proteinExistence type="predicted"/>
<reference evidence="1 2" key="1">
    <citation type="submission" date="2016-07" db="EMBL/GenBank/DDBJ databases">
        <title>Comparative genomics of the Campylobacter concisus group.</title>
        <authorList>
            <person name="Miller W.G."/>
            <person name="Yee E."/>
            <person name="Chapman M.H."/>
            <person name="Huynh S."/>
            <person name="Bono J.L."/>
            <person name="On S.L.W."/>
            <person name="StLeger J."/>
            <person name="Foster G."/>
            <person name="Parker C.T."/>
        </authorList>
    </citation>
    <scope>NUCLEOTIDE SEQUENCE [LARGE SCALE GENOMIC DNA]</scope>
    <source>
        <strain evidence="1 2">ATCC 33238</strain>
    </source>
</reference>
<dbReference type="AlphaFoldDB" id="A0A6G5QL39"/>
<dbReference type="KEGG" id="crx:CRECT_0685"/>
<dbReference type="CDD" id="cd16387">
    <property type="entry name" value="ParB_N_Srx"/>
    <property type="match status" value="1"/>
</dbReference>
<dbReference type="Proteomes" id="UP000502377">
    <property type="component" value="Chromosome"/>
</dbReference>
<accession>A0A6G5QL39</accession>
<organism evidence="1 2">
    <name type="scientific">Campylobacter rectus</name>
    <name type="common">Wolinella recta</name>
    <dbReference type="NCBI Taxonomy" id="203"/>
    <lineage>
        <taxon>Bacteria</taxon>
        <taxon>Pseudomonadati</taxon>
        <taxon>Campylobacterota</taxon>
        <taxon>Epsilonproteobacteria</taxon>
        <taxon>Campylobacterales</taxon>
        <taxon>Campylobacteraceae</taxon>
        <taxon>Campylobacter</taxon>
    </lineage>
</organism>
<dbReference type="EMBL" id="CP012543">
    <property type="protein sequence ID" value="QCD46371.1"/>
    <property type="molecule type" value="Genomic_DNA"/>
</dbReference>
<sequence length="487" mass="57349">MDNKYEWLNKRYLRSVDQLRLWDENPRLNPDEKHLTIVDFVEDLIADEADKSSFFDLLQSISEGFVPADPIVVWRQENNGKYYVAEGNRRVIALKLLRNPDKAPKSIRRYVRKLANSVHREDIEKISVNIAPTFEDAEWYINQRNNASSLQRPWSRIQQQKWITDLYNKYSGDINKIYSVTKMTKGELENFIRVLHLLDLIKTDEVKSVLSKQEYREAISHKFPVTILERFFSNKSVKERWGIEFENTDLKLKNKKEFLIAYSALIKNIISTSDSKIDINTRTITTNLDEILEKLPKVNLGEKDECIIRGKIKEENTVSIDNSNEKETNKNIVKNDPHRNKLIPSIYQLDSSDYRLNGLFEELKAIGKKYLNVKAASLRVFLDLAVLHYIQSKNIEEDIRKYYGNKFCEIVLTKRLSYIQERELSSRHTKRIVAKLLDDSSTYSLAILNGYIHEENTCYLHNDFVNSFWDFLFPLFKELLDIKEDKK</sequence>
<evidence type="ECO:0000313" key="2">
    <source>
        <dbReference type="Proteomes" id="UP000502377"/>
    </source>
</evidence>
<name>A0A6G5QL39_CAMRE</name>
<dbReference type="InterPro" id="IPR036086">
    <property type="entry name" value="ParB/Sulfiredoxin_sf"/>
</dbReference>
<dbReference type="RefSeq" id="WP_002944416.1">
    <property type="nucleotide sequence ID" value="NZ_CP012543.1"/>
</dbReference>
<dbReference type="SUPFAM" id="SSF110849">
    <property type="entry name" value="ParB/Sulfiredoxin"/>
    <property type="match status" value="1"/>
</dbReference>